<feature type="region of interest" description="Disordered" evidence="1">
    <location>
        <begin position="1"/>
        <end position="68"/>
    </location>
</feature>
<dbReference type="AlphaFoldDB" id="A0A0C9VF23"/>
<name>A0A0C9VF23_SPHS4</name>
<evidence type="ECO:0000256" key="1">
    <source>
        <dbReference type="SAM" id="MobiDB-lite"/>
    </source>
</evidence>
<sequence length="113" mass="12428">MQQGGLEDASATSYTSREDSSSSPIEILEEGSLEELSDISPPYVYLPTRPSTAESPQPQVMTNSSPSLSLSSVAETFRSLNCDRDDIHMAIEIEDWEMDVQIVSSPPRGCRRC</sequence>
<proteinExistence type="predicted"/>
<reference evidence="2 3" key="1">
    <citation type="submission" date="2014-06" db="EMBL/GenBank/DDBJ databases">
        <title>Evolutionary Origins and Diversification of the Mycorrhizal Mutualists.</title>
        <authorList>
            <consortium name="DOE Joint Genome Institute"/>
            <consortium name="Mycorrhizal Genomics Consortium"/>
            <person name="Kohler A."/>
            <person name="Kuo A."/>
            <person name="Nagy L.G."/>
            <person name="Floudas D."/>
            <person name="Copeland A."/>
            <person name="Barry K.W."/>
            <person name="Cichocki N."/>
            <person name="Veneault-Fourrey C."/>
            <person name="LaButti K."/>
            <person name="Lindquist E.A."/>
            <person name="Lipzen A."/>
            <person name="Lundell T."/>
            <person name="Morin E."/>
            <person name="Murat C."/>
            <person name="Riley R."/>
            <person name="Ohm R."/>
            <person name="Sun H."/>
            <person name="Tunlid A."/>
            <person name="Henrissat B."/>
            <person name="Grigoriev I.V."/>
            <person name="Hibbett D.S."/>
            <person name="Martin F."/>
        </authorList>
    </citation>
    <scope>NUCLEOTIDE SEQUENCE [LARGE SCALE GENOMIC DNA]</scope>
    <source>
        <strain evidence="2 3">SS14</strain>
    </source>
</reference>
<dbReference type="EMBL" id="KN837180">
    <property type="protein sequence ID" value="KIJ36230.1"/>
    <property type="molecule type" value="Genomic_DNA"/>
</dbReference>
<dbReference type="HOGENOM" id="CLU_2135104_0_0_1"/>
<feature type="compositionally biased region" description="Polar residues" evidence="1">
    <location>
        <begin position="49"/>
        <end position="63"/>
    </location>
</feature>
<accession>A0A0C9VF23</accession>
<protein>
    <submittedName>
        <fullName evidence="2">Uncharacterized protein</fullName>
    </submittedName>
</protein>
<gene>
    <name evidence="2" type="ORF">M422DRAFT_34357</name>
</gene>
<feature type="compositionally biased region" description="Acidic residues" evidence="1">
    <location>
        <begin position="27"/>
        <end position="37"/>
    </location>
</feature>
<evidence type="ECO:0000313" key="2">
    <source>
        <dbReference type="EMBL" id="KIJ36230.1"/>
    </source>
</evidence>
<dbReference type="Proteomes" id="UP000054279">
    <property type="component" value="Unassembled WGS sequence"/>
</dbReference>
<feature type="compositionally biased region" description="Low complexity" evidence="1">
    <location>
        <begin position="10"/>
        <end position="26"/>
    </location>
</feature>
<evidence type="ECO:0000313" key="3">
    <source>
        <dbReference type="Proteomes" id="UP000054279"/>
    </source>
</evidence>
<organism evidence="2 3">
    <name type="scientific">Sphaerobolus stellatus (strain SS14)</name>
    <dbReference type="NCBI Taxonomy" id="990650"/>
    <lineage>
        <taxon>Eukaryota</taxon>
        <taxon>Fungi</taxon>
        <taxon>Dikarya</taxon>
        <taxon>Basidiomycota</taxon>
        <taxon>Agaricomycotina</taxon>
        <taxon>Agaricomycetes</taxon>
        <taxon>Phallomycetidae</taxon>
        <taxon>Geastrales</taxon>
        <taxon>Sphaerobolaceae</taxon>
        <taxon>Sphaerobolus</taxon>
    </lineage>
</organism>
<keyword evidence="3" id="KW-1185">Reference proteome</keyword>